<organism evidence="5 6">
    <name type="scientific">Ignatzschineria rhizosphaerae</name>
    <dbReference type="NCBI Taxonomy" id="2923279"/>
    <lineage>
        <taxon>Bacteria</taxon>
        <taxon>Pseudomonadati</taxon>
        <taxon>Pseudomonadota</taxon>
        <taxon>Gammaproteobacteria</taxon>
        <taxon>Cardiobacteriales</taxon>
        <taxon>Ignatzschineriaceae</taxon>
        <taxon>Ignatzschineria</taxon>
    </lineage>
</organism>
<feature type="domain" description="Peptidase M16C associated" evidence="4">
    <location>
        <begin position="461"/>
        <end position="699"/>
    </location>
</feature>
<dbReference type="RefSeq" id="WP_242147183.1">
    <property type="nucleotide sequence ID" value="NZ_CP093379.1"/>
</dbReference>
<gene>
    <name evidence="5" type="ORF">MMG00_08045</name>
</gene>
<evidence type="ECO:0000256" key="1">
    <source>
        <dbReference type="ARBA" id="ARBA00001947"/>
    </source>
</evidence>
<evidence type="ECO:0000313" key="5">
    <source>
        <dbReference type="EMBL" id="UNM95180.1"/>
    </source>
</evidence>
<reference evidence="5 6" key="1">
    <citation type="submission" date="2022-03" db="EMBL/GenBank/DDBJ databases">
        <title>Ignatzschineria rhizosphaerae HR5S32.</title>
        <authorList>
            <person name="Sun J.Q."/>
            <person name="Feng J.Y."/>
        </authorList>
    </citation>
    <scope>NUCLEOTIDE SEQUENCE [LARGE SCALE GENOMIC DNA]</scope>
    <source>
        <strain evidence="5 6">HR5S32</strain>
    </source>
</reference>
<protein>
    <submittedName>
        <fullName evidence="5">Insulinase family protein</fullName>
    </submittedName>
</protein>
<dbReference type="InterPro" id="IPR013578">
    <property type="entry name" value="Peptidase_M16C_assoc"/>
</dbReference>
<name>A0ABY3WYS3_9GAMM</name>
<evidence type="ECO:0000259" key="4">
    <source>
        <dbReference type="SMART" id="SM01264"/>
    </source>
</evidence>
<accession>A0ABY3WYS3</accession>
<dbReference type="InterPro" id="IPR011249">
    <property type="entry name" value="Metalloenz_LuxS/M16"/>
</dbReference>
<comment type="similarity">
    <text evidence="2 3">Belongs to the peptidase M16 family.</text>
</comment>
<dbReference type="InterPro" id="IPR055130">
    <property type="entry name" value="PreP_C"/>
</dbReference>
<keyword evidence="6" id="KW-1185">Reference proteome</keyword>
<dbReference type="PANTHER" id="PTHR43016">
    <property type="entry name" value="PRESEQUENCE PROTEASE"/>
    <property type="match status" value="1"/>
</dbReference>
<dbReference type="Pfam" id="PF22516">
    <property type="entry name" value="PreP_C"/>
    <property type="match status" value="1"/>
</dbReference>
<dbReference type="Proteomes" id="UP000829542">
    <property type="component" value="Chromosome"/>
</dbReference>
<proteinExistence type="inferred from homology"/>
<dbReference type="PROSITE" id="PS00143">
    <property type="entry name" value="INSULINASE"/>
    <property type="match status" value="1"/>
</dbReference>
<evidence type="ECO:0000256" key="2">
    <source>
        <dbReference type="ARBA" id="ARBA00007261"/>
    </source>
</evidence>
<comment type="cofactor">
    <cofactor evidence="1">
        <name>Zn(2+)</name>
        <dbReference type="ChEBI" id="CHEBI:29105"/>
    </cofactor>
</comment>
<dbReference type="Pfam" id="PF08367">
    <property type="entry name" value="M16C_assoc"/>
    <property type="match status" value="1"/>
</dbReference>
<dbReference type="Pfam" id="PF05193">
    <property type="entry name" value="Peptidase_M16_C"/>
    <property type="match status" value="1"/>
</dbReference>
<dbReference type="SMART" id="SM01264">
    <property type="entry name" value="M16C_associated"/>
    <property type="match status" value="1"/>
</dbReference>
<dbReference type="PANTHER" id="PTHR43016:SF13">
    <property type="entry name" value="PRESEQUENCE PROTEASE, MITOCHONDRIAL"/>
    <property type="match status" value="1"/>
</dbReference>
<dbReference type="SUPFAM" id="SSF63411">
    <property type="entry name" value="LuxS/MPP-like metallohydrolase"/>
    <property type="match status" value="4"/>
</dbReference>
<dbReference type="Pfam" id="PF00675">
    <property type="entry name" value="Peptidase_M16"/>
    <property type="match status" value="1"/>
</dbReference>
<dbReference type="Gene3D" id="3.30.830.10">
    <property type="entry name" value="Metalloenzyme, LuxS/M16 peptidase-like"/>
    <property type="match status" value="4"/>
</dbReference>
<dbReference type="EMBL" id="CP093379">
    <property type="protein sequence ID" value="UNM95180.1"/>
    <property type="molecule type" value="Genomic_DNA"/>
</dbReference>
<dbReference type="InterPro" id="IPR007863">
    <property type="entry name" value="Peptidase_M16_C"/>
</dbReference>
<dbReference type="InterPro" id="IPR001431">
    <property type="entry name" value="Pept_M16_Zn_BS"/>
</dbReference>
<evidence type="ECO:0000313" key="6">
    <source>
        <dbReference type="Proteomes" id="UP000829542"/>
    </source>
</evidence>
<sequence length="962" mass="107614">MTQTFTKTKETFIPSLNITLEEYTHNVTQAKHVHLACDDTNNVFLVGFLTVPEDSTGVAHILEHTALCGSENYPVRDPFFMMIRRSLNTFMNAFTSSDWTAYPFASQNKKDFYNLLDVYLDAAFFPQLEYLDFLQEGHRLEFTEMENPESELVYKGVVFNEMKGAMSSIGSVLYQELTKALFPTITYHNNSGGDPKDIPDLTHEELVAFHKKHYHPSNSVFMTYGNMDPLEHQKVFEEKVLSKFTLQNFDFSVKDEVRYSEPQSFTATYPLPVDEPLEKQSHVVNAWLLNPIMDADELMRARILSSVLVDNSSSPLRLALESTDLGTAPSMFCGLEEGTRESFFSCGLEGANSEDTDKINELITATLTNVRDNGVPQESIEAALHQLELASREISGDRYPYGLRLIVDTLTPVLHGGEAFDTLSFDESLKKMREEIQDRNFIPNLVERLLLNNPHRVMLTVNPSHTLADELVAAEKARLADIQANLTPEATAKIIEDSKALQARQSQVDDDSILPMVTREDIPAKLTFPELNYVNSPLVLGSPTTNGMTYQSIVVDLPKLTEEEMEILPFLDAFITEMGAGEKSYLEQQARISAVTGGVTARTMYQPHEDDIRGFWVLSGKALLNNNEALGALLQDILFNARFDEVKRMQEIMAQIKLGREQGIVSNGHSYAMGVASQNIALIAQLDQRLSGMQSIKDFRVTEAALKDEAKCREFGQKLAALLTKIQNSPYELVVLNDADNIEEVGQAFAAVMAHTVDDKAESFKVPFASKESETINLGWAINAPVFYCAKSYKTVTRDHADSPVFQVLTGFLRNGYLHRAIREQGGAYGGGANYNAASGAFNFFSYRDPRLEETLADFDASINWLLESEHDEQQLEEAILGVISAIDRPKTPASEFGDRYFMARYGRTPEDLESYRAAVLNVTIADLQRVAREYLSNPETHTAVLGPKAKLEAAGFTVKQL</sequence>
<dbReference type="InterPro" id="IPR011765">
    <property type="entry name" value="Pept_M16_N"/>
</dbReference>
<evidence type="ECO:0000256" key="3">
    <source>
        <dbReference type="RuleBase" id="RU004447"/>
    </source>
</evidence>